<protein>
    <submittedName>
        <fullName evidence="2">NAD-dependent epimerase/dehydratase family protein</fullName>
    </submittedName>
</protein>
<keyword evidence="3" id="KW-1185">Reference proteome</keyword>
<proteinExistence type="predicted"/>
<evidence type="ECO:0000313" key="2">
    <source>
        <dbReference type="EMBL" id="MFI5676248.1"/>
    </source>
</evidence>
<accession>A0ABW7Y428</accession>
<sequence>MRLLLLGGTEFAGRAVAEAALGRGWDVTVFHRGHHRPPPGVRSLHGDRTTPDGLAALAADGGTGDGGWDAVVDTWSAAPRAVRDAARLLRGRAGRYVYVSSCSVYAWPRGTGYTEDAPLVPGAAAGAGQSDYARDKRGGELAAVETFGAERSLLVRAGLILGPYENVGRLPWWLTRIARGGPVLAPGPRELPLQYIDVRDLAEWILDSVEREASGPYTVVSPPGHATMGSLLDACAEVTGGPAELRWTDPEVILAAGIEPWLHLPVWLPPDSEGHAALHGADVSRALAAGLRCRPVTETVADTWHWLRGIGSVAPRRPDRPAVGLAPELEAKVLEASES</sequence>
<name>A0ABW7Y428_STRCE</name>
<dbReference type="InterPro" id="IPR036291">
    <property type="entry name" value="NAD(P)-bd_dom_sf"/>
</dbReference>
<dbReference type="EMBL" id="JBITDC010000005">
    <property type="protein sequence ID" value="MFI5676248.1"/>
    <property type="molecule type" value="Genomic_DNA"/>
</dbReference>
<dbReference type="SUPFAM" id="SSF51735">
    <property type="entry name" value="NAD(P)-binding Rossmann-fold domains"/>
    <property type="match status" value="1"/>
</dbReference>
<organism evidence="2 3">
    <name type="scientific">Streptomyces cellulosae</name>
    <dbReference type="NCBI Taxonomy" id="1968"/>
    <lineage>
        <taxon>Bacteria</taxon>
        <taxon>Bacillati</taxon>
        <taxon>Actinomycetota</taxon>
        <taxon>Actinomycetes</taxon>
        <taxon>Kitasatosporales</taxon>
        <taxon>Streptomycetaceae</taxon>
        <taxon>Streptomyces</taxon>
    </lineage>
</organism>
<evidence type="ECO:0000259" key="1">
    <source>
        <dbReference type="Pfam" id="PF01370"/>
    </source>
</evidence>
<reference evidence="2 3" key="1">
    <citation type="submission" date="2024-10" db="EMBL/GenBank/DDBJ databases">
        <title>The Natural Products Discovery Center: Release of the First 8490 Sequenced Strains for Exploring Actinobacteria Biosynthetic Diversity.</title>
        <authorList>
            <person name="Kalkreuter E."/>
            <person name="Kautsar S.A."/>
            <person name="Yang D."/>
            <person name="Bader C.D."/>
            <person name="Teijaro C.N."/>
            <person name="Fluegel L."/>
            <person name="Davis C.M."/>
            <person name="Simpson J.R."/>
            <person name="Lauterbach L."/>
            <person name="Steele A.D."/>
            <person name="Gui C."/>
            <person name="Meng S."/>
            <person name="Li G."/>
            <person name="Viehrig K."/>
            <person name="Ye F."/>
            <person name="Su P."/>
            <person name="Kiefer A.F."/>
            <person name="Nichols A."/>
            <person name="Cepeda A.J."/>
            <person name="Yan W."/>
            <person name="Fan B."/>
            <person name="Jiang Y."/>
            <person name="Adhikari A."/>
            <person name="Zheng C.-J."/>
            <person name="Schuster L."/>
            <person name="Cowan T.M."/>
            <person name="Smanski M.J."/>
            <person name="Chevrette M.G."/>
            <person name="De Carvalho L.P.S."/>
            <person name="Shen B."/>
        </authorList>
    </citation>
    <scope>NUCLEOTIDE SEQUENCE [LARGE SCALE GENOMIC DNA]</scope>
    <source>
        <strain evidence="2 3">NPDC051599</strain>
    </source>
</reference>
<dbReference type="PANTHER" id="PTHR43245:SF13">
    <property type="entry name" value="UDP-D-APIOSE_UDP-D-XYLOSE SYNTHASE 2"/>
    <property type="match status" value="1"/>
</dbReference>
<dbReference type="InterPro" id="IPR050177">
    <property type="entry name" value="Lipid_A_modif_metabolic_enz"/>
</dbReference>
<evidence type="ECO:0000313" key="3">
    <source>
        <dbReference type="Proteomes" id="UP001612415"/>
    </source>
</evidence>
<gene>
    <name evidence="2" type="ORF">ACIA8P_16445</name>
</gene>
<dbReference type="PANTHER" id="PTHR43245">
    <property type="entry name" value="BIFUNCTIONAL POLYMYXIN RESISTANCE PROTEIN ARNA"/>
    <property type="match status" value="1"/>
</dbReference>
<dbReference type="Gene3D" id="3.40.50.720">
    <property type="entry name" value="NAD(P)-binding Rossmann-like Domain"/>
    <property type="match status" value="1"/>
</dbReference>
<dbReference type="InterPro" id="IPR001509">
    <property type="entry name" value="Epimerase_deHydtase"/>
</dbReference>
<feature type="domain" description="NAD-dependent epimerase/dehydratase" evidence="1">
    <location>
        <begin position="4"/>
        <end position="213"/>
    </location>
</feature>
<dbReference type="Pfam" id="PF01370">
    <property type="entry name" value="Epimerase"/>
    <property type="match status" value="1"/>
</dbReference>
<dbReference type="RefSeq" id="WP_398656981.1">
    <property type="nucleotide sequence ID" value="NZ_JBITDC010000005.1"/>
</dbReference>
<dbReference type="Proteomes" id="UP001612415">
    <property type="component" value="Unassembled WGS sequence"/>
</dbReference>
<comment type="caution">
    <text evidence="2">The sequence shown here is derived from an EMBL/GenBank/DDBJ whole genome shotgun (WGS) entry which is preliminary data.</text>
</comment>